<keyword evidence="2" id="KW-1185">Reference proteome</keyword>
<dbReference type="EMBL" id="CP014332">
    <property type="protein sequence ID" value="APS41282.1"/>
    <property type="molecule type" value="Genomic_DNA"/>
</dbReference>
<proteinExistence type="predicted"/>
<evidence type="ECO:0000313" key="1">
    <source>
        <dbReference type="EMBL" id="APS41282.1"/>
    </source>
</evidence>
<dbReference type="AlphaFoldDB" id="A0A1L6R9U8"/>
<reference evidence="1 2" key="1">
    <citation type="submission" date="2016-02" db="EMBL/GenBank/DDBJ databases">
        <title>Complete Genome Sequence of Weissella jogaejeotgali FOL01.</title>
        <authorList>
            <person name="Lee J.-H."/>
            <person name="Ku H.-J."/>
        </authorList>
    </citation>
    <scope>NUCLEOTIDE SEQUENCE [LARGE SCALE GENOMIC DNA]</scope>
    <source>
        <strain evidence="1 2">FOL01</strain>
    </source>
</reference>
<evidence type="ECO:0008006" key="3">
    <source>
        <dbReference type="Google" id="ProtNLM"/>
    </source>
</evidence>
<protein>
    <recommendedName>
        <fullName evidence="3">Transcriptional regulator</fullName>
    </recommendedName>
</protein>
<accession>A0A1L6R9U8</accession>
<evidence type="ECO:0000313" key="2">
    <source>
        <dbReference type="Proteomes" id="UP000185473"/>
    </source>
</evidence>
<name>A0A1L6R9U8_9LACO</name>
<gene>
    <name evidence="1" type="ORF">FOL01_0423</name>
</gene>
<dbReference type="OrthoDB" id="2149381at2"/>
<dbReference type="STRING" id="1631871.FOL01_0423"/>
<dbReference type="Proteomes" id="UP000185473">
    <property type="component" value="Chromosome"/>
</dbReference>
<organism evidence="1 2">
    <name type="scientific">Weissella jogaejeotgali</name>
    <dbReference type="NCBI Taxonomy" id="1631871"/>
    <lineage>
        <taxon>Bacteria</taxon>
        <taxon>Bacillati</taxon>
        <taxon>Bacillota</taxon>
        <taxon>Bacilli</taxon>
        <taxon>Lactobacillales</taxon>
        <taxon>Lactobacillaceae</taxon>
        <taxon>Weissella</taxon>
    </lineage>
</organism>
<dbReference type="KEGG" id="wjo:FOL01_0423"/>
<sequence length="73" mass="8539">MADKRDWREKLIKADLTQEKVGEFIGLDKGRMSALVKKMIIGEGKTASELDRKRWQRALDFINLKQREFSEGK</sequence>
<dbReference type="RefSeq" id="WP_075269126.1">
    <property type="nucleotide sequence ID" value="NZ_CP014332.1"/>
</dbReference>